<evidence type="ECO:0000313" key="2">
    <source>
        <dbReference type="EMBL" id="KAK7339048.1"/>
    </source>
</evidence>
<name>A0AAN9QPV3_CANGL</name>
<dbReference type="EMBL" id="JAYMYQ010000004">
    <property type="protein sequence ID" value="KAK7339048.1"/>
    <property type="molecule type" value="Genomic_DNA"/>
</dbReference>
<feature type="region of interest" description="Disordered" evidence="1">
    <location>
        <begin position="117"/>
        <end position="139"/>
    </location>
</feature>
<dbReference type="AlphaFoldDB" id="A0AAN9QPV3"/>
<organism evidence="2 3">
    <name type="scientific">Canavalia gladiata</name>
    <name type="common">Sword bean</name>
    <name type="synonym">Dolichos gladiatus</name>
    <dbReference type="NCBI Taxonomy" id="3824"/>
    <lineage>
        <taxon>Eukaryota</taxon>
        <taxon>Viridiplantae</taxon>
        <taxon>Streptophyta</taxon>
        <taxon>Embryophyta</taxon>
        <taxon>Tracheophyta</taxon>
        <taxon>Spermatophyta</taxon>
        <taxon>Magnoliopsida</taxon>
        <taxon>eudicotyledons</taxon>
        <taxon>Gunneridae</taxon>
        <taxon>Pentapetalae</taxon>
        <taxon>rosids</taxon>
        <taxon>fabids</taxon>
        <taxon>Fabales</taxon>
        <taxon>Fabaceae</taxon>
        <taxon>Papilionoideae</taxon>
        <taxon>50 kb inversion clade</taxon>
        <taxon>NPAAA clade</taxon>
        <taxon>indigoferoid/millettioid clade</taxon>
        <taxon>Phaseoleae</taxon>
        <taxon>Canavalia</taxon>
    </lineage>
</organism>
<protein>
    <submittedName>
        <fullName evidence="2">Uncharacterized protein</fullName>
    </submittedName>
</protein>
<reference evidence="2 3" key="1">
    <citation type="submission" date="2024-01" db="EMBL/GenBank/DDBJ databases">
        <title>The genomes of 5 underutilized Papilionoideae crops provide insights into root nodulation and disease resistanc.</title>
        <authorList>
            <person name="Jiang F."/>
        </authorList>
    </citation>
    <scope>NUCLEOTIDE SEQUENCE [LARGE SCALE GENOMIC DNA]</scope>
    <source>
        <strain evidence="2">LVBAO_FW01</strain>
        <tissue evidence="2">Leaves</tissue>
    </source>
</reference>
<keyword evidence="3" id="KW-1185">Reference proteome</keyword>
<dbReference type="Proteomes" id="UP001367508">
    <property type="component" value="Unassembled WGS sequence"/>
</dbReference>
<evidence type="ECO:0000313" key="3">
    <source>
        <dbReference type="Proteomes" id="UP001367508"/>
    </source>
</evidence>
<evidence type="ECO:0000256" key="1">
    <source>
        <dbReference type="SAM" id="MobiDB-lite"/>
    </source>
</evidence>
<proteinExistence type="predicted"/>
<sequence>MLGRLGFKGTSHWSWVAARTSISNEVVSSHASKWKVMVTNLAEPRFTILYPVSDNSDLLASTARIVPRIKPHWPDRTHEYICISTSSQKKVLPPSPLPDESFFPSSLLPSIKRFFGPQPIASPNISRNPLPKKDPLKSL</sequence>
<comment type="caution">
    <text evidence="2">The sequence shown here is derived from an EMBL/GenBank/DDBJ whole genome shotgun (WGS) entry which is preliminary data.</text>
</comment>
<gene>
    <name evidence="2" type="ORF">VNO77_19691</name>
</gene>
<accession>A0AAN9QPV3</accession>